<organism evidence="1 2">
    <name type="scientific">Candidatus Woesebacteria bacterium GW2011_GWA1_39_8</name>
    <dbReference type="NCBI Taxonomy" id="1618552"/>
    <lineage>
        <taxon>Bacteria</taxon>
        <taxon>Candidatus Woeseibacteriota</taxon>
    </lineage>
</organism>
<accession>A0A0G0S525</accession>
<feature type="non-terminal residue" evidence="1">
    <location>
        <position position="1"/>
    </location>
</feature>
<dbReference type="InterPro" id="IPR013783">
    <property type="entry name" value="Ig-like_fold"/>
</dbReference>
<dbReference type="Gene3D" id="2.60.40.10">
    <property type="entry name" value="Immunoglobulins"/>
    <property type="match status" value="1"/>
</dbReference>
<dbReference type="EMBL" id="LBXL01000021">
    <property type="protein sequence ID" value="KKR29810.1"/>
    <property type="molecule type" value="Genomic_DNA"/>
</dbReference>
<proteinExistence type="predicted"/>
<reference evidence="1 2" key="1">
    <citation type="journal article" date="2015" name="Nature">
        <title>rRNA introns, odd ribosomes, and small enigmatic genomes across a large radiation of phyla.</title>
        <authorList>
            <person name="Brown C.T."/>
            <person name="Hug L.A."/>
            <person name="Thomas B.C."/>
            <person name="Sharon I."/>
            <person name="Castelle C.J."/>
            <person name="Singh A."/>
            <person name="Wilkins M.J."/>
            <person name="Williams K.H."/>
            <person name="Banfield J.F."/>
        </authorList>
    </citation>
    <scope>NUCLEOTIDE SEQUENCE [LARGE SCALE GENOMIC DNA]</scope>
</reference>
<sequence>TTSQTIFLSCGSYSDSVKVNVISLPPVITGIESKASPMGTIYANEEAYIYGTGLSGPLTVKIGALWDLQTVYVTGISDTYARFMVPSRIQSAAVTIAVTNSSGQTSNNYLVNINVPSAQNSVQVGYPNGGEQFLSEKAGFIAKWKSNQQSVNVYLLWDDSMGNIAQTLGTNVSGESLQVNVGSDILQKDVNRFKLKVCLYANSSICDTSDSSFSFVSSPSTITVTSPNNGEAFLIEKGGFTARWTNNSGKGVDLYLLDWGSLRQNVQSIAQNVWSDSYSVDVNPQLIQKDVNKFYLQVCVSGTSICDSSDVPFSFVSSLPTSVNTSSNLNQMANVLTSTSAVLENLLKSLSR</sequence>
<evidence type="ECO:0000313" key="2">
    <source>
        <dbReference type="Proteomes" id="UP000034793"/>
    </source>
</evidence>
<gene>
    <name evidence="1" type="ORF">UT61_C0021G0001</name>
</gene>
<dbReference type="AlphaFoldDB" id="A0A0G0S525"/>
<name>A0A0G0S525_9BACT</name>
<protein>
    <submittedName>
        <fullName evidence="1">Uncharacterized protein</fullName>
    </submittedName>
</protein>
<evidence type="ECO:0000313" key="1">
    <source>
        <dbReference type="EMBL" id="KKR29810.1"/>
    </source>
</evidence>
<dbReference type="Proteomes" id="UP000034793">
    <property type="component" value="Unassembled WGS sequence"/>
</dbReference>
<comment type="caution">
    <text evidence="1">The sequence shown here is derived from an EMBL/GenBank/DDBJ whole genome shotgun (WGS) entry which is preliminary data.</text>
</comment>